<dbReference type="Gene3D" id="3.30.450.40">
    <property type="match status" value="1"/>
</dbReference>
<comment type="caution">
    <text evidence="1">The sequence shown here is derived from an EMBL/GenBank/DDBJ whole genome shotgun (WGS) entry which is preliminary data.</text>
</comment>
<dbReference type="Pfam" id="PF04340">
    <property type="entry name" value="DUF484"/>
    <property type="match status" value="1"/>
</dbReference>
<evidence type="ECO:0008006" key="3">
    <source>
        <dbReference type="Google" id="ProtNLM"/>
    </source>
</evidence>
<name>A0ABQ4PV57_9PROT</name>
<accession>A0ABQ4PV57</accession>
<gene>
    <name evidence="1" type="ORF">PsB1_0969</name>
</gene>
<dbReference type="PANTHER" id="PTHR38765">
    <property type="entry name" value="DUF484 DOMAIN-CONTAINING PROTEIN"/>
    <property type="match status" value="1"/>
</dbReference>
<dbReference type="InterPro" id="IPR029016">
    <property type="entry name" value="GAF-like_dom_sf"/>
</dbReference>
<sequence>MAYQDATLFAEPGFDLDLVRDFLMQNPGFIRNDAELLTCIASEPSSGNVIAIGDLARERMLRETRSARSRFSAIVETARANYEAQIRVQEAILAVLDSHDPDDLNERLTGHVAFALASDVCILAVSDSDINSQALDKAGSAIERLVPASQPTLLGPIEHTRTWLYGDQAAHLRSEVLARLEFGPNRRLAVLAIASRDIDAFRPEHGGELVMFFARVLERVLSRFASSGLL</sequence>
<dbReference type="PANTHER" id="PTHR38765:SF1">
    <property type="entry name" value="DUF484 DOMAIN-CONTAINING PROTEIN"/>
    <property type="match status" value="1"/>
</dbReference>
<protein>
    <recommendedName>
        <fullName evidence="3">DUF484 family protein</fullName>
    </recommendedName>
</protein>
<organism evidence="1 2">
    <name type="scientific">Candidatus Phycosocius spiralis</name>
    <dbReference type="NCBI Taxonomy" id="2815099"/>
    <lineage>
        <taxon>Bacteria</taxon>
        <taxon>Pseudomonadati</taxon>
        <taxon>Pseudomonadota</taxon>
        <taxon>Alphaproteobacteria</taxon>
        <taxon>Caulobacterales</taxon>
        <taxon>Caulobacterales incertae sedis</taxon>
        <taxon>Candidatus Phycosocius</taxon>
    </lineage>
</organism>
<dbReference type="RefSeq" id="WP_284359451.1">
    <property type="nucleotide sequence ID" value="NZ_BPFZ01000004.1"/>
</dbReference>
<evidence type="ECO:0000313" key="1">
    <source>
        <dbReference type="EMBL" id="GIU66815.1"/>
    </source>
</evidence>
<reference evidence="1" key="1">
    <citation type="submission" date="2021-05" db="EMBL/GenBank/DDBJ databases">
        <authorList>
            <person name="Tanabe Y."/>
        </authorList>
    </citation>
    <scope>NUCLEOTIDE SEQUENCE</scope>
    <source>
        <strain evidence="1">BOTRYCO-1</strain>
    </source>
</reference>
<dbReference type="EMBL" id="BPFZ01000004">
    <property type="protein sequence ID" value="GIU66815.1"/>
    <property type="molecule type" value="Genomic_DNA"/>
</dbReference>
<evidence type="ECO:0000313" key="2">
    <source>
        <dbReference type="Proteomes" id="UP001161064"/>
    </source>
</evidence>
<dbReference type="Proteomes" id="UP001161064">
    <property type="component" value="Unassembled WGS sequence"/>
</dbReference>
<reference evidence="1" key="2">
    <citation type="journal article" date="2023" name="ISME Commun">
        <title>Characterization of a bloom-associated alphaproteobacterial lineage, 'Candidatus Phycosocius': insights into freshwater algal-bacterial interactions.</title>
        <authorList>
            <person name="Tanabe Y."/>
            <person name="Yamaguchi H."/>
            <person name="Yoshida M."/>
            <person name="Kai A."/>
            <person name="Okazaki Y."/>
        </authorList>
    </citation>
    <scope>NUCLEOTIDE SEQUENCE</scope>
    <source>
        <strain evidence="1">BOTRYCO-1</strain>
    </source>
</reference>
<dbReference type="InterPro" id="IPR007435">
    <property type="entry name" value="DUF484"/>
</dbReference>
<keyword evidence="2" id="KW-1185">Reference proteome</keyword>
<proteinExistence type="predicted"/>